<evidence type="ECO:0000259" key="1">
    <source>
        <dbReference type="SMART" id="SM00507"/>
    </source>
</evidence>
<protein>
    <submittedName>
        <fullName evidence="2">HNH endonuclease</fullName>
    </submittedName>
</protein>
<evidence type="ECO:0000313" key="2">
    <source>
        <dbReference type="EMBL" id="AOT24294.1"/>
    </source>
</evidence>
<keyword evidence="2" id="KW-0378">Hydrolase</keyword>
<sequence length="162" mass="18642">MHALYIRDSESKREYMRRRLRADPAHVRSLDAKRYQRDQEKRVALATEAVHVRRARLAGGKVDRGISRRSLRERDGEFCCYCGCKMRFRLKAKGEYDPRLATIEHVLPISKGGSHTWDNVRLSCWECNVRQGNRQTFTVIGGADVEETCRQNSASDLDKAAS</sequence>
<dbReference type="Proteomes" id="UP000223795">
    <property type="component" value="Segment"/>
</dbReference>
<reference evidence="2 3" key="1">
    <citation type="submission" date="2016-07" db="EMBL/GenBank/DDBJ databases">
        <authorList>
            <person name="Modlin R.L."/>
            <person name="Cheng L.S."/>
            <person name="Marinelli L.J."/>
            <person name="Grosset N."/>
            <person name="Gautier M."/>
            <person name="Fitz-Gibbon S."/>
            <person name="Pellegrini M."/>
            <person name="Bowman C.A."/>
            <person name="Russell D.A."/>
            <person name="Jacobs-Sera D."/>
            <person name="Hatfull G.F."/>
        </authorList>
    </citation>
    <scope>NUCLEOTIDE SEQUENCE [LARGE SCALE GENOMIC DNA]</scope>
</reference>
<dbReference type="GeneID" id="40072350"/>
<dbReference type="GO" id="GO:0003676">
    <property type="term" value="F:nucleic acid binding"/>
    <property type="evidence" value="ECO:0007669"/>
    <property type="project" value="InterPro"/>
</dbReference>
<name>A0A1D8ETA5_9CAUD</name>
<dbReference type="GO" id="GO:0004519">
    <property type="term" value="F:endonuclease activity"/>
    <property type="evidence" value="ECO:0007669"/>
    <property type="project" value="UniProtKB-KW"/>
</dbReference>
<dbReference type="InterPro" id="IPR002711">
    <property type="entry name" value="HNH"/>
</dbReference>
<dbReference type="PANTHER" id="PTHR33877:SF2">
    <property type="entry name" value="OS07G0170200 PROTEIN"/>
    <property type="match status" value="1"/>
</dbReference>
<accession>A0A1D8ETA5</accession>
<dbReference type="SMART" id="SM00507">
    <property type="entry name" value="HNHc"/>
    <property type="match status" value="1"/>
</dbReference>
<dbReference type="PANTHER" id="PTHR33877">
    <property type="entry name" value="SLL1193 PROTEIN"/>
    <property type="match status" value="1"/>
</dbReference>
<proteinExistence type="predicted"/>
<dbReference type="InterPro" id="IPR052892">
    <property type="entry name" value="NA-targeting_endonuclease"/>
</dbReference>
<dbReference type="KEGG" id="vg:40072350"/>
<organism evidence="2 3">
    <name type="scientific">Propionibacterium phage Anatole</name>
    <dbReference type="NCBI Taxonomy" id="1897531"/>
    <lineage>
        <taxon>Viruses</taxon>
        <taxon>Duplodnaviria</taxon>
        <taxon>Heunggongvirae</taxon>
        <taxon>Uroviricota</taxon>
        <taxon>Caudoviricetes</taxon>
        <taxon>Anatolevirus</taxon>
        <taxon>Anatolevirus anatole</taxon>
    </lineage>
</organism>
<keyword evidence="3" id="KW-1185">Reference proteome</keyword>
<keyword evidence="2" id="KW-0255">Endonuclease</keyword>
<keyword evidence="2" id="KW-0540">Nuclease</keyword>
<evidence type="ECO:0000313" key="3">
    <source>
        <dbReference type="Proteomes" id="UP000223795"/>
    </source>
</evidence>
<dbReference type="OrthoDB" id="6927at10239"/>
<dbReference type="CDD" id="cd00085">
    <property type="entry name" value="HNHc"/>
    <property type="match status" value="1"/>
</dbReference>
<dbReference type="GO" id="GO:0008270">
    <property type="term" value="F:zinc ion binding"/>
    <property type="evidence" value="ECO:0007669"/>
    <property type="project" value="InterPro"/>
</dbReference>
<feature type="domain" description="HNH nuclease" evidence="1">
    <location>
        <begin position="66"/>
        <end position="129"/>
    </location>
</feature>
<dbReference type="EMBL" id="KX620748">
    <property type="protein sequence ID" value="AOT24294.1"/>
    <property type="molecule type" value="Genomic_DNA"/>
</dbReference>
<dbReference type="InterPro" id="IPR003615">
    <property type="entry name" value="HNH_nuc"/>
</dbReference>
<gene>
    <name evidence="2" type="primary">2</name>
    <name evidence="2" type="ORF">ANATOLE_2</name>
</gene>
<dbReference type="Pfam" id="PF01844">
    <property type="entry name" value="HNH"/>
    <property type="match status" value="1"/>
</dbReference>
<dbReference type="RefSeq" id="YP_009596750.1">
    <property type="nucleotide sequence ID" value="NC_041890.1"/>
</dbReference>
<dbReference type="Gene3D" id="1.10.30.50">
    <property type="match status" value="1"/>
</dbReference>